<evidence type="ECO:0000313" key="2">
    <source>
        <dbReference type="EMBL" id="PXW84910.1"/>
    </source>
</evidence>
<dbReference type="GO" id="GO:0050897">
    <property type="term" value="F:cobalt ion binding"/>
    <property type="evidence" value="ECO:0007669"/>
    <property type="project" value="TreeGrafter"/>
</dbReference>
<dbReference type="GO" id="GO:0008270">
    <property type="term" value="F:zinc ion binding"/>
    <property type="evidence" value="ECO:0007669"/>
    <property type="project" value="TreeGrafter"/>
</dbReference>
<dbReference type="GO" id="GO:0016301">
    <property type="term" value="F:kinase activity"/>
    <property type="evidence" value="ECO:0007669"/>
    <property type="project" value="UniProtKB-KW"/>
</dbReference>
<accession>A0A2V3VTD6</accession>
<dbReference type="PIRSF" id="PIRSF015034">
    <property type="entry name" value="YacH"/>
    <property type="match status" value="1"/>
</dbReference>
<protein>
    <submittedName>
        <fullName evidence="2">Protein arginine kinase activator</fullName>
    </submittedName>
</protein>
<dbReference type="PANTHER" id="PTHR38430">
    <property type="entry name" value="PROTEIN-ARGININE KINASE ACTIVATOR PROTEIN"/>
    <property type="match status" value="1"/>
</dbReference>
<dbReference type="SUPFAM" id="SSF46600">
    <property type="entry name" value="C-terminal UvrC-binding domain of UvrB"/>
    <property type="match status" value="1"/>
</dbReference>
<evidence type="ECO:0000313" key="3">
    <source>
        <dbReference type="Proteomes" id="UP000247978"/>
    </source>
</evidence>
<dbReference type="Proteomes" id="UP000247978">
    <property type="component" value="Unassembled WGS sequence"/>
</dbReference>
<evidence type="ECO:0000259" key="1">
    <source>
        <dbReference type="PROSITE" id="PS50151"/>
    </source>
</evidence>
<dbReference type="InterPro" id="IPR036876">
    <property type="entry name" value="UVR_dom_sf"/>
</dbReference>
<keyword evidence="2" id="KW-0808">Transferase</keyword>
<keyword evidence="2" id="KW-0418">Kinase</keyword>
<dbReference type="Pfam" id="PF02151">
    <property type="entry name" value="UVR"/>
    <property type="match status" value="1"/>
</dbReference>
<dbReference type="GO" id="GO:0046870">
    <property type="term" value="F:cadmium ion binding"/>
    <property type="evidence" value="ECO:0007669"/>
    <property type="project" value="TreeGrafter"/>
</dbReference>
<dbReference type="EMBL" id="QJJQ01000013">
    <property type="protein sequence ID" value="PXW84910.1"/>
    <property type="molecule type" value="Genomic_DNA"/>
</dbReference>
<dbReference type="AlphaFoldDB" id="A0A2V3VTD6"/>
<sequence length="178" mass="20763">MECNECKKRPATLHFTQIINGQKTEIQVCELCAKKKGYMNNSEESYSLHDLLTGLFNFSSSQIELQNDDLFAQIEELECSKCKMTFNDFQRIGKFGCANCYDAFKVKLDSIFRRVHSGNTKHHGKIPKRKGGKLHTKKELELYRIELQQLIEQEEFEQAAIVRDKIRKLEHKKEDGRS</sequence>
<dbReference type="RefSeq" id="WP_110396584.1">
    <property type="nucleotide sequence ID" value="NZ_JBHUHB010000001.1"/>
</dbReference>
<dbReference type="GO" id="GO:1990169">
    <property type="term" value="P:stress response to copper ion"/>
    <property type="evidence" value="ECO:0007669"/>
    <property type="project" value="TreeGrafter"/>
</dbReference>
<gene>
    <name evidence="2" type="ORF">DFR56_113157</name>
</gene>
<dbReference type="PROSITE" id="PS50151">
    <property type="entry name" value="UVR"/>
    <property type="match status" value="1"/>
</dbReference>
<dbReference type="GO" id="GO:0005507">
    <property type="term" value="F:copper ion binding"/>
    <property type="evidence" value="ECO:0007669"/>
    <property type="project" value="TreeGrafter"/>
</dbReference>
<name>A0A2V3VTD6_9BACI</name>
<organism evidence="2 3">
    <name type="scientific">Pseudogracilibacillus auburnensis</name>
    <dbReference type="NCBI Taxonomy" id="1494959"/>
    <lineage>
        <taxon>Bacteria</taxon>
        <taxon>Bacillati</taxon>
        <taxon>Bacillota</taxon>
        <taxon>Bacilli</taxon>
        <taxon>Bacillales</taxon>
        <taxon>Bacillaceae</taxon>
        <taxon>Pseudogracilibacillus</taxon>
    </lineage>
</organism>
<comment type="caution">
    <text evidence="2">The sequence shown here is derived from an EMBL/GenBank/DDBJ whole genome shotgun (WGS) entry which is preliminary data.</text>
</comment>
<proteinExistence type="predicted"/>
<dbReference type="OrthoDB" id="9788704at2"/>
<reference evidence="2 3" key="1">
    <citation type="submission" date="2018-05" db="EMBL/GenBank/DDBJ databases">
        <title>Genomic Encyclopedia of Type Strains, Phase IV (KMG-IV): sequencing the most valuable type-strain genomes for metagenomic binning, comparative biology and taxonomic classification.</title>
        <authorList>
            <person name="Goeker M."/>
        </authorList>
    </citation>
    <scope>NUCLEOTIDE SEQUENCE [LARGE SCALE GENOMIC DNA]</scope>
    <source>
        <strain evidence="2 3">DSM 28556</strain>
    </source>
</reference>
<dbReference type="InterPro" id="IPR025542">
    <property type="entry name" value="YacH"/>
</dbReference>
<keyword evidence="3" id="KW-1185">Reference proteome</keyword>
<dbReference type="PANTHER" id="PTHR38430:SF1">
    <property type="entry name" value="PROTEIN-ARGININE KINASE ACTIVATOR PROTEIN"/>
    <property type="match status" value="1"/>
</dbReference>
<dbReference type="GO" id="GO:1990170">
    <property type="term" value="P:stress response to cadmium ion"/>
    <property type="evidence" value="ECO:0007669"/>
    <property type="project" value="TreeGrafter"/>
</dbReference>
<feature type="domain" description="UVR" evidence="1">
    <location>
        <begin position="137"/>
        <end position="172"/>
    </location>
</feature>
<dbReference type="InterPro" id="IPR001943">
    <property type="entry name" value="UVR_dom"/>
</dbReference>